<evidence type="ECO:0000313" key="9">
    <source>
        <dbReference type="Proteomes" id="UP000218231"/>
    </source>
</evidence>
<dbReference type="STRING" id="2018661.A0A2A2L5Q2"/>
<keyword evidence="3 5" id="KW-0129">CBS domain</keyword>
<dbReference type="PANTHER" id="PTHR13780">
    <property type="entry name" value="AMP-ACTIVATED PROTEIN KINASE, GAMMA REGULATORY SUBUNIT"/>
    <property type="match status" value="1"/>
</dbReference>
<dbReference type="Pfam" id="PF00571">
    <property type="entry name" value="CBS"/>
    <property type="match status" value="1"/>
</dbReference>
<comment type="subunit">
    <text evidence="4">AMPK is a heterotrimer of an alpha catalytic subunit (PRKAA1 or PRKAA2), a beta (PRKAB1 or PRKAB2) and a gamma non-catalytic subunits (PRKAG1, PRKAG2 or PRKAG3). Interacts with FNIP1 and FNIP2.</text>
</comment>
<gene>
    <name evidence="8" type="ORF">WR25_02779</name>
</gene>
<dbReference type="SUPFAM" id="SSF54631">
    <property type="entry name" value="CBS-domain pair"/>
    <property type="match status" value="1"/>
</dbReference>
<reference evidence="8 9" key="1">
    <citation type="journal article" date="2017" name="Curr. Biol.">
        <title>Genome architecture and evolution of a unichromosomal asexual nematode.</title>
        <authorList>
            <person name="Fradin H."/>
            <person name="Zegar C."/>
            <person name="Gutwein M."/>
            <person name="Lucas J."/>
            <person name="Kovtun M."/>
            <person name="Corcoran D."/>
            <person name="Baugh L.R."/>
            <person name="Kiontke K."/>
            <person name="Gunsalus K."/>
            <person name="Fitch D.H."/>
            <person name="Piano F."/>
        </authorList>
    </citation>
    <scope>NUCLEOTIDE SEQUENCE [LARGE SCALE GENOMIC DNA]</scope>
    <source>
        <strain evidence="8">PF1309</strain>
    </source>
</reference>
<evidence type="ECO:0000259" key="7">
    <source>
        <dbReference type="PROSITE" id="PS51371"/>
    </source>
</evidence>
<dbReference type="CDD" id="cd02205">
    <property type="entry name" value="CBS_pair_SF"/>
    <property type="match status" value="1"/>
</dbReference>
<dbReference type="GO" id="GO:0019901">
    <property type="term" value="F:protein kinase binding"/>
    <property type="evidence" value="ECO:0007669"/>
    <property type="project" value="TreeGrafter"/>
</dbReference>
<dbReference type="GO" id="GO:0005737">
    <property type="term" value="C:cytoplasm"/>
    <property type="evidence" value="ECO:0007669"/>
    <property type="project" value="TreeGrafter"/>
</dbReference>
<protein>
    <recommendedName>
        <fullName evidence="7">CBS domain-containing protein</fullName>
    </recommendedName>
</protein>
<feature type="compositionally biased region" description="Basic and acidic residues" evidence="6">
    <location>
        <begin position="68"/>
        <end position="79"/>
    </location>
</feature>
<evidence type="ECO:0000313" key="8">
    <source>
        <dbReference type="EMBL" id="PAV81576.1"/>
    </source>
</evidence>
<evidence type="ECO:0000256" key="5">
    <source>
        <dbReference type="PROSITE-ProRule" id="PRU00703"/>
    </source>
</evidence>
<feature type="region of interest" description="Disordered" evidence="6">
    <location>
        <begin position="44"/>
        <end position="79"/>
    </location>
</feature>
<comment type="similarity">
    <text evidence="1">Belongs to the 5'-AMP-activated protein kinase gamma subunit family.</text>
</comment>
<evidence type="ECO:0000256" key="4">
    <source>
        <dbReference type="ARBA" id="ARBA00025878"/>
    </source>
</evidence>
<dbReference type="InterPro" id="IPR050511">
    <property type="entry name" value="AMPK_gamma/SDS23_families"/>
</dbReference>
<dbReference type="OrthoDB" id="449052at2759"/>
<evidence type="ECO:0000256" key="1">
    <source>
        <dbReference type="ARBA" id="ARBA00006750"/>
    </source>
</evidence>
<dbReference type="PANTHER" id="PTHR13780:SF32">
    <property type="entry name" value="CBS DOMAIN-CONTAINING PROTEIN"/>
    <property type="match status" value="1"/>
</dbReference>
<feature type="domain" description="CBS" evidence="7">
    <location>
        <begin position="297"/>
        <end position="355"/>
    </location>
</feature>
<keyword evidence="2" id="KW-0677">Repeat</keyword>
<feature type="compositionally biased region" description="Basic and acidic residues" evidence="6">
    <location>
        <begin position="44"/>
        <end position="55"/>
    </location>
</feature>
<dbReference type="Gene3D" id="3.10.580.10">
    <property type="entry name" value="CBS-domain"/>
    <property type="match status" value="2"/>
</dbReference>
<sequence>MIETSKLNVYCTDLQNCAGGNGHSSTTRRNSISSTVSRLKHFCEKTKSSSKRETIDDSSNSNSSTYSEKIEEGSEAREGSEEEFFAAPIYKRRMSVPEKTFMNANYAILRPSMDTDTLYEVVAAFDKGSDPYRLYMQNLECYDLAPNHGAVAVVDANLKIHKALTALSQCGHAAAVVMNAACRGGFTLLTDHDCLSAILRSYDGEDIAEMTTAEFLKSARSLIHTSTETSVWDAARLICSNSVHRIAVCQNNDPSQLLYLLSLRQIFTETVLKLQDPKMALGPHIKQRTLADRQLGSWKDIESVPSSATCLEVVRLLIQRRISSVPIVNSDGSVIGVISKRDLMAELVRHSTNYLSILSIPVAV</sequence>
<evidence type="ECO:0000256" key="6">
    <source>
        <dbReference type="SAM" id="MobiDB-lite"/>
    </source>
</evidence>
<dbReference type="AlphaFoldDB" id="A0A2A2L5Q2"/>
<dbReference type="SMART" id="SM00116">
    <property type="entry name" value="CBS"/>
    <property type="match status" value="2"/>
</dbReference>
<dbReference type="InterPro" id="IPR000644">
    <property type="entry name" value="CBS_dom"/>
</dbReference>
<organism evidence="8 9">
    <name type="scientific">Diploscapter pachys</name>
    <dbReference type="NCBI Taxonomy" id="2018661"/>
    <lineage>
        <taxon>Eukaryota</taxon>
        <taxon>Metazoa</taxon>
        <taxon>Ecdysozoa</taxon>
        <taxon>Nematoda</taxon>
        <taxon>Chromadorea</taxon>
        <taxon>Rhabditida</taxon>
        <taxon>Rhabditina</taxon>
        <taxon>Rhabditomorpha</taxon>
        <taxon>Rhabditoidea</taxon>
        <taxon>Rhabditidae</taxon>
        <taxon>Diploscapter</taxon>
    </lineage>
</organism>
<evidence type="ECO:0000256" key="3">
    <source>
        <dbReference type="ARBA" id="ARBA00023122"/>
    </source>
</evidence>
<accession>A0A2A2L5Q2</accession>
<dbReference type="EMBL" id="LIAE01007154">
    <property type="protein sequence ID" value="PAV81576.1"/>
    <property type="molecule type" value="Genomic_DNA"/>
</dbReference>
<dbReference type="Proteomes" id="UP000218231">
    <property type="component" value="Unassembled WGS sequence"/>
</dbReference>
<proteinExistence type="inferred from homology"/>
<dbReference type="InterPro" id="IPR046342">
    <property type="entry name" value="CBS_dom_sf"/>
</dbReference>
<dbReference type="GO" id="GO:0019887">
    <property type="term" value="F:protein kinase regulator activity"/>
    <property type="evidence" value="ECO:0007669"/>
    <property type="project" value="TreeGrafter"/>
</dbReference>
<name>A0A2A2L5Q2_9BILA</name>
<evidence type="ECO:0000256" key="2">
    <source>
        <dbReference type="ARBA" id="ARBA00022737"/>
    </source>
</evidence>
<dbReference type="GO" id="GO:0016208">
    <property type="term" value="F:AMP binding"/>
    <property type="evidence" value="ECO:0007669"/>
    <property type="project" value="TreeGrafter"/>
</dbReference>
<comment type="caution">
    <text evidence="8">The sequence shown here is derived from an EMBL/GenBank/DDBJ whole genome shotgun (WGS) entry which is preliminary data.</text>
</comment>
<dbReference type="GO" id="GO:0005634">
    <property type="term" value="C:nucleus"/>
    <property type="evidence" value="ECO:0007669"/>
    <property type="project" value="TreeGrafter"/>
</dbReference>
<keyword evidence="9" id="KW-1185">Reference proteome</keyword>
<dbReference type="PROSITE" id="PS51371">
    <property type="entry name" value="CBS"/>
    <property type="match status" value="1"/>
</dbReference>
<dbReference type="GO" id="GO:0031588">
    <property type="term" value="C:nucleotide-activated protein kinase complex"/>
    <property type="evidence" value="ECO:0007669"/>
    <property type="project" value="TreeGrafter"/>
</dbReference>